<reference evidence="1" key="1">
    <citation type="submission" date="2023-10" db="EMBL/GenBank/DDBJ databases">
        <title>Genome assembly of Pristionchus species.</title>
        <authorList>
            <person name="Yoshida K."/>
            <person name="Sommer R.J."/>
        </authorList>
    </citation>
    <scope>NUCLEOTIDE SEQUENCE</scope>
    <source>
        <strain evidence="1">RS5133</strain>
    </source>
</reference>
<feature type="non-terminal residue" evidence="1">
    <location>
        <position position="1"/>
    </location>
</feature>
<sequence>IGRIAIANSTLSRVFGHLTTGALGDVWSKWGTARQFIFTNSQTTAYQRNPGCRHLWRFAAVQVENILVDPWVICKNMARRLTVEDPTGNWSLSVASRLKTEHFERRFLSAYEIVLSRNFNLYGVPSGIMLRRDLGNMVSFRAVRE</sequence>
<feature type="non-terminal residue" evidence="1">
    <location>
        <position position="145"/>
    </location>
</feature>
<evidence type="ECO:0000313" key="2">
    <source>
        <dbReference type="Proteomes" id="UP001432322"/>
    </source>
</evidence>
<dbReference type="EMBL" id="BTSY01000003">
    <property type="protein sequence ID" value="GMT18036.1"/>
    <property type="molecule type" value="Genomic_DNA"/>
</dbReference>
<organism evidence="1 2">
    <name type="scientific">Pristionchus fissidentatus</name>
    <dbReference type="NCBI Taxonomy" id="1538716"/>
    <lineage>
        <taxon>Eukaryota</taxon>
        <taxon>Metazoa</taxon>
        <taxon>Ecdysozoa</taxon>
        <taxon>Nematoda</taxon>
        <taxon>Chromadorea</taxon>
        <taxon>Rhabditida</taxon>
        <taxon>Rhabditina</taxon>
        <taxon>Diplogasteromorpha</taxon>
        <taxon>Diplogasteroidea</taxon>
        <taxon>Neodiplogasteridae</taxon>
        <taxon>Pristionchus</taxon>
    </lineage>
</organism>
<dbReference type="AlphaFoldDB" id="A0AAV5VHA1"/>
<accession>A0AAV5VHA1</accession>
<evidence type="ECO:0000313" key="1">
    <source>
        <dbReference type="EMBL" id="GMT18036.1"/>
    </source>
</evidence>
<protein>
    <submittedName>
        <fullName evidence="1">Uncharacterized protein</fullName>
    </submittedName>
</protein>
<keyword evidence="2" id="KW-1185">Reference proteome</keyword>
<gene>
    <name evidence="1" type="ORF">PFISCL1PPCAC_9333</name>
</gene>
<dbReference type="Proteomes" id="UP001432322">
    <property type="component" value="Unassembled WGS sequence"/>
</dbReference>
<comment type="caution">
    <text evidence="1">The sequence shown here is derived from an EMBL/GenBank/DDBJ whole genome shotgun (WGS) entry which is preliminary data.</text>
</comment>
<proteinExistence type="predicted"/>
<name>A0AAV5VHA1_9BILA</name>